<feature type="compositionally biased region" description="Low complexity" evidence="1">
    <location>
        <begin position="44"/>
        <end position="70"/>
    </location>
</feature>
<dbReference type="SUPFAM" id="SSF50118">
    <property type="entry name" value="Cell growth inhibitor/plasmid maintenance toxic component"/>
    <property type="match status" value="1"/>
</dbReference>
<dbReference type="Proteomes" id="UP001597391">
    <property type="component" value="Unassembled WGS sequence"/>
</dbReference>
<reference evidence="3" key="1">
    <citation type="journal article" date="2019" name="Int. J. Syst. Evol. Microbiol.">
        <title>The Global Catalogue of Microorganisms (GCM) 10K type strain sequencing project: providing services to taxonomists for standard genome sequencing and annotation.</title>
        <authorList>
            <consortium name="The Broad Institute Genomics Platform"/>
            <consortium name="The Broad Institute Genome Sequencing Center for Infectious Disease"/>
            <person name="Wu L."/>
            <person name="Ma J."/>
        </authorList>
    </citation>
    <scope>NUCLEOTIDE SEQUENCE [LARGE SCALE GENOMIC DNA]</scope>
    <source>
        <strain evidence="3">KCTC 33576</strain>
    </source>
</reference>
<evidence type="ECO:0000313" key="2">
    <source>
        <dbReference type="EMBL" id="MFD2839155.1"/>
    </source>
</evidence>
<gene>
    <name evidence="2" type="ORF">ACFSYH_01010</name>
</gene>
<dbReference type="Pfam" id="PF02452">
    <property type="entry name" value="PemK_toxin"/>
    <property type="match status" value="1"/>
</dbReference>
<sequence length="216" mass="23412">MAKNKWTDLLGTLGRIALDVFVDSKKSSTSHKPKGTTSPRGTGSPAPSKPKASASSSSKKNDAKPNSSAKPGPRKRLGSTGATPPLSDAYPGDFTGTVTPEYSPAMDGDADPGEIVWTWVPYEDDFNQGKDRPTLIVGRDGDWLLGLMLTSKDKSRARYGDWLDIGSGPWDSQGRDSEIRLDRVIRVHPDHMRREGAVMDRVTFTGVVKAMAAVRR</sequence>
<protein>
    <submittedName>
        <fullName evidence="2">Type II toxin-antitoxin system PemK/MazF family toxin</fullName>
    </submittedName>
</protein>
<keyword evidence="3" id="KW-1185">Reference proteome</keyword>
<evidence type="ECO:0000313" key="3">
    <source>
        <dbReference type="Proteomes" id="UP001597391"/>
    </source>
</evidence>
<proteinExistence type="predicted"/>
<dbReference type="RefSeq" id="WP_377464586.1">
    <property type="nucleotide sequence ID" value="NZ_JBHUOP010000001.1"/>
</dbReference>
<name>A0ABW5XCX4_9MICO</name>
<organism evidence="2 3">
    <name type="scientific">Populibacterium corticicola</name>
    <dbReference type="NCBI Taxonomy" id="1812826"/>
    <lineage>
        <taxon>Bacteria</taxon>
        <taxon>Bacillati</taxon>
        <taxon>Actinomycetota</taxon>
        <taxon>Actinomycetes</taxon>
        <taxon>Micrococcales</taxon>
        <taxon>Jonesiaceae</taxon>
        <taxon>Populibacterium</taxon>
    </lineage>
</organism>
<comment type="caution">
    <text evidence="2">The sequence shown here is derived from an EMBL/GenBank/DDBJ whole genome shotgun (WGS) entry which is preliminary data.</text>
</comment>
<evidence type="ECO:0000256" key="1">
    <source>
        <dbReference type="SAM" id="MobiDB-lite"/>
    </source>
</evidence>
<accession>A0ABW5XCX4</accession>
<dbReference type="EMBL" id="JBHUOP010000001">
    <property type="protein sequence ID" value="MFD2839155.1"/>
    <property type="molecule type" value="Genomic_DNA"/>
</dbReference>
<dbReference type="InterPro" id="IPR003477">
    <property type="entry name" value="PemK-like"/>
</dbReference>
<feature type="region of interest" description="Disordered" evidence="1">
    <location>
        <begin position="21"/>
        <end position="110"/>
    </location>
</feature>